<dbReference type="PANTHER" id="PTHR10819:SF3">
    <property type="entry name" value="PHOSPHOTRIESTERASE-RELATED PROTEIN"/>
    <property type="match status" value="1"/>
</dbReference>
<keyword evidence="6" id="KW-1185">Reference proteome</keyword>
<feature type="binding site" evidence="3">
    <location>
        <position position="25"/>
    </location>
    <ligand>
        <name>a divalent metal cation</name>
        <dbReference type="ChEBI" id="CHEBI:60240"/>
        <label>1</label>
    </ligand>
</feature>
<name>A0A1E7KXD5_9ACTN</name>
<accession>A0A1E7KXD5</accession>
<organism evidence="5 6">
    <name type="scientific">Streptomyces nanshensis</name>
    <dbReference type="NCBI Taxonomy" id="518642"/>
    <lineage>
        <taxon>Bacteria</taxon>
        <taxon>Bacillati</taxon>
        <taxon>Actinomycetota</taxon>
        <taxon>Actinomycetes</taxon>
        <taxon>Kitasatosporales</taxon>
        <taxon>Streptomycetaceae</taxon>
        <taxon>Streptomyces</taxon>
    </lineage>
</organism>
<evidence type="ECO:0000256" key="4">
    <source>
        <dbReference type="PROSITE-ProRule" id="PRU00679"/>
    </source>
</evidence>
<dbReference type="AlphaFoldDB" id="A0A1E7KXD5"/>
<dbReference type="RefSeq" id="WP_070019471.1">
    <property type="nucleotide sequence ID" value="NZ_LJGW01000416.1"/>
</dbReference>
<evidence type="ECO:0008006" key="7">
    <source>
        <dbReference type="Google" id="ProtNLM"/>
    </source>
</evidence>
<dbReference type="GO" id="GO:0016788">
    <property type="term" value="F:hydrolase activity, acting on ester bonds"/>
    <property type="evidence" value="ECO:0007669"/>
    <property type="project" value="InterPro"/>
</dbReference>
<comment type="caution">
    <text evidence="4">Lacks conserved residue(s) required for the propagation of feature annotation.</text>
</comment>
<sequence length="314" mass="34906">MPAHVMTVQGPVDPGDLGFTLMHEHLVTRFWHASHRYDLACMPEDRRYVLEELSRLARTGCRTLVDVTPVGINRDPEALREMAERTGIQVVMGCGWYRDSYFPARAEIDRRSVDSLAEEMLAEIKEGVAGSGVRPGIVGEIGTEKDWMSPAEERVHRAAGRAAAAGGLALMTHSFASDIGLWQLRVLREEGVDPAKVVIGHADTYRLKPYHMALLEEGANIEFDTLLWYRPELFDNALDLIRDYVHEGFLGQLLISMDTCKAEHLSFFGGAGMTAVHDRVIPGLLGRGLSEADISAIFVDNPRRILTVETKVPE</sequence>
<dbReference type="Pfam" id="PF02126">
    <property type="entry name" value="PTE"/>
    <property type="match status" value="1"/>
</dbReference>
<feature type="binding site" evidence="3">
    <location>
        <position position="23"/>
    </location>
    <ligand>
        <name>a divalent metal cation</name>
        <dbReference type="ChEBI" id="CHEBI:60240"/>
        <label>1</label>
    </ligand>
</feature>
<feature type="binding site" evidence="3">
    <location>
        <position position="173"/>
    </location>
    <ligand>
        <name>a divalent metal cation</name>
        <dbReference type="ChEBI" id="CHEBI:60240"/>
        <label>2</label>
    </ligand>
</feature>
<reference evidence="5 6" key="1">
    <citation type="journal article" date="2016" name="Front. Microbiol.">
        <title>Comparative Genomics Analysis of Streptomyces Species Reveals Their Adaptation to the Marine Environment and Their Diversity at the Genomic Level.</title>
        <authorList>
            <person name="Tian X."/>
            <person name="Zhang Z."/>
            <person name="Yang T."/>
            <person name="Chen M."/>
            <person name="Li J."/>
            <person name="Chen F."/>
            <person name="Yang J."/>
            <person name="Li W."/>
            <person name="Zhang B."/>
            <person name="Zhang Z."/>
            <person name="Wu J."/>
            <person name="Zhang C."/>
            <person name="Long L."/>
            <person name="Xiao J."/>
        </authorList>
    </citation>
    <scope>NUCLEOTIDE SEQUENCE [LARGE SCALE GENOMIC DNA]</scope>
    <source>
        <strain evidence="5 6">SCSIO 10429</strain>
    </source>
</reference>
<dbReference type="PROSITE" id="PS01322">
    <property type="entry name" value="PHOSPHOTRIESTERASE_1"/>
    <property type="match status" value="1"/>
</dbReference>
<dbReference type="PANTHER" id="PTHR10819">
    <property type="entry name" value="PHOSPHOTRIESTERASE-RELATED"/>
    <property type="match status" value="1"/>
</dbReference>
<feature type="binding site" evidence="3">
    <location>
        <position position="140"/>
    </location>
    <ligand>
        <name>a divalent metal cation</name>
        <dbReference type="ChEBI" id="CHEBI:60240"/>
        <label>2</label>
    </ligand>
</feature>
<gene>
    <name evidence="5" type="ORF">AN218_26040</name>
</gene>
<feature type="binding site" evidence="3">
    <location>
        <position position="140"/>
    </location>
    <ligand>
        <name>a divalent metal cation</name>
        <dbReference type="ChEBI" id="CHEBI:60240"/>
        <label>1</label>
    </ligand>
</feature>
<protein>
    <recommendedName>
        <fullName evidence="7">Phosphotriesterase</fullName>
    </recommendedName>
</protein>
<evidence type="ECO:0000256" key="2">
    <source>
        <dbReference type="ARBA" id="ARBA00022801"/>
    </source>
</evidence>
<keyword evidence="2" id="KW-0378">Hydrolase</keyword>
<keyword evidence="1 3" id="KW-0479">Metal-binding</keyword>
<dbReference type="EMBL" id="LJGW01000416">
    <property type="protein sequence ID" value="OEV08564.1"/>
    <property type="molecule type" value="Genomic_DNA"/>
</dbReference>
<proteinExistence type="inferred from homology"/>
<evidence type="ECO:0000256" key="1">
    <source>
        <dbReference type="ARBA" id="ARBA00022723"/>
    </source>
</evidence>
<dbReference type="GO" id="GO:0008270">
    <property type="term" value="F:zinc ion binding"/>
    <property type="evidence" value="ECO:0007669"/>
    <property type="project" value="InterPro"/>
</dbReference>
<evidence type="ECO:0000313" key="6">
    <source>
        <dbReference type="Proteomes" id="UP000176005"/>
    </source>
</evidence>
<dbReference type="InterPro" id="IPR001559">
    <property type="entry name" value="Phosphotriesterase"/>
</dbReference>
<comment type="caution">
    <text evidence="5">The sequence shown here is derived from an EMBL/GenBank/DDBJ whole genome shotgun (WGS) entry which is preliminary data.</text>
</comment>
<feature type="binding site" evidence="3">
    <location>
        <position position="201"/>
    </location>
    <ligand>
        <name>a divalent metal cation</name>
        <dbReference type="ChEBI" id="CHEBI:60240"/>
        <label>2</label>
    </ligand>
</feature>
<dbReference type="InterPro" id="IPR017947">
    <property type="entry name" value="AryldialkylPase_Zn-BS"/>
</dbReference>
<comment type="similarity">
    <text evidence="4">Belongs to the metallo-dependent hydrolases superfamily. Phosphotriesterase family.</text>
</comment>
<dbReference type="Gene3D" id="3.20.20.140">
    <property type="entry name" value="Metal-dependent hydrolases"/>
    <property type="match status" value="1"/>
</dbReference>
<dbReference type="SUPFAM" id="SSF51556">
    <property type="entry name" value="Metallo-dependent hydrolases"/>
    <property type="match status" value="1"/>
</dbReference>
<feature type="binding site" evidence="3">
    <location>
        <position position="258"/>
    </location>
    <ligand>
        <name>a divalent metal cation</name>
        <dbReference type="ChEBI" id="CHEBI:60240"/>
        <label>1</label>
    </ligand>
</feature>
<comment type="cofactor">
    <cofactor evidence="3">
        <name>a divalent metal cation</name>
        <dbReference type="ChEBI" id="CHEBI:60240"/>
    </cofactor>
    <text evidence="3">Binds 2 divalent metal cations per subunit.</text>
</comment>
<evidence type="ECO:0000256" key="3">
    <source>
        <dbReference type="PIRSR" id="PIRSR601559-52"/>
    </source>
</evidence>
<dbReference type="InterPro" id="IPR032466">
    <property type="entry name" value="Metal_Hydrolase"/>
</dbReference>
<evidence type="ECO:0000313" key="5">
    <source>
        <dbReference type="EMBL" id="OEV08564.1"/>
    </source>
</evidence>
<dbReference type="PROSITE" id="PS51347">
    <property type="entry name" value="PHOSPHOTRIESTERASE_2"/>
    <property type="match status" value="1"/>
</dbReference>
<dbReference type="PIRSF" id="PIRSF016839">
    <property type="entry name" value="PhP"/>
    <property type="match status" value="1"/>
</dbReference>
<dbReference type="Proteomes" id="UP000176005">
    <property type="component" value="Unassembled WGS sequence"/>
</dbReference>